<dbReference type="InterPro" id="IPR019614">
    <property type="entry name" value="SAM-dep_methyl-trfase"/>
</dbReference>
<evidence type="ECO:0000259" key="4">
    <source>
        <dbReference type="Pfam" id="PF10672"/>
    </source>
</evidence>
<dbReference type="Proteomes" id="UP000236569">
    <property type="component" value="Unassembled WGS sequence"/>
</dbReference>
<evidence type="ECO:0000313" key="5">
    <source>
        <dbReference type="EMBL" id="GBF04003.1"/>
    </source>
</evidence>
<name>A0A2I9CR75_9DEIO</name>
<sequence length="342" mass="36713">MRLLPLSFSTHHYPLTTNLPTLAPVIRPFPDLPALFARRAHLPGEGTTVFRAAHTTETGGLFAVDVAGDTAVLSLYADLSGEEEARLAEACGALPGVASVYLKRRPVEARHMANVAREWLSPPDPVWGEARPEVVALENGVPFLLRPGADLSIGLFTDARPLRAWVREHAPVGGRVLNTFAYTCGFGLNAALGGAEVVKNVDLSRKVLAWGQENYALSGLAAPDTDFLYGDVFEWLGRLRRRGDEFDLVILDPPSFARGRGGVWRAERDYGRLAALAVGVLAPGGRLLALTNHAGVSNAAFERMVAAGLGEAGRQGKVTERLGPGEDYPGATHLKAQVWTLN</sequence>
<dbReference type="PANTHER" id="PTHR43042:SF3">
    <property type="entry name" value="RIBOSOMAL RNA LARGE SUBUNIT METHYLTRANSFERASE YWBD-RELATED"/>
    <property type="match status" value="1"/>
</dbReference>
<organism evidence="5 6">
    <name type="scientific">Deinococcus aerius</name>
    <dbReference type="NCBI Taxonomy" id="200253"/>
    <lineage>
        <taxon>Bacteria</taxon>
        <taxon>Thermotogati</taxon>
        <taxon>Deinococcota</taxon>
        <taxon>Deinococci</taxon>
        <taxon>Deinococcales</taxon>
        <taxon>Deinococcaceae</taxon>
        <taxon>Deinococcus</taxon>
    </lineage>
</organism>
<dbReference type="GO" id="GO:0008168">
    <property type="term" value="F:methyltransferase activity"/>
    <property type="evidence" value="ECO:0007669"/>
    <property type="project" value="UniProtKB-KW"/>
</dbReference>
<dbReference type="InterPro" id="IPR029063">
    <property type="entry name" value="SAM-dependent_MTases_sf"/>
</dbReference>
<protein>
    <submittedName>
        <fullName evidence="5">SAM dependent methyltransferase</fullName>
    </submittedName>
</protein>
<evidence type="ECO:0000256" key="1">
    <source>
        <dbReference type="ARBA" id="ARBA00022603"/>
    </source>
</evidence>
<evidence type="ECO:0000256" key="2">
    <source>
        <dbReference type="ARBA" id="ARBA00022679"/>
    </source>
</evidence>
<evidence type="ECO:0000256" key="3">
    <source>
        <dbReference type="ARBA" id="ARBA00022691"/>
    </source>
</evidence>
<keyword evidence="6" id="KW-1185">Reference proteome</keyword>
<accession>A0A2I9CR75</accession>
<dbReference type="SUPFAM" id="SSF53335">
    <property type="entry name" value="S-adenosyl-L-methionine-dependent methyltransferases"/>
    <property type="match status" value="1"/>
</dbReference>
<dbReference type="PANTHER" id="PTHR43042">
    <property type="entry name" value="SAM-DEPENDENT METHYLTRANSFERASE"/>
    <property type="match status" value="1"/>
</dbReference>
<gene>
    <name evidence="5" type="ORF">DAERI_010175</name>
</gene>
<dbReference type="Pfam" id="PF10672">
    <property type="entry name" value="Methyltrans_SAM"/>
    <property type="match status" value="1"/>
</dbReference>
<dbReference type="GO" id="GO:0032259">
    <property type="term" value="P:methylation"/>
    <property type="evidence" value="ECO:0007669"/>
    <property type="project" value="UniProtKB-KW"/>
</dbReference>
<comment type="caution">
    <text evidence="5">The sequence shown here is derived from an EMBL/GenBank/DDBJ whole genome shotgun (WGS) entry which is preliminary data.</text>
</comment>
<reference evidence="6" key="1">
    <citation type="submission" date="2018-01" db="EMBL/GenBank/DDBJ databases">
        <title>Draft Genome Sequence of the Radioresistant Bacterium Deinococcus aerius TR0125, Isolated from the Higher Atmosphere above Japan.</title>
        <authorList>
            <person name="Satoh K."/>
            <person name="Arai H."/>
            <person name="Sanzen T."/>
            <person name="Kawaguchi Y."/>
            <person name="Hayashi H."/>
            <person name="Yokobori S."/>
            <person name="Yamagishi A."/>
            <person name="Oono Y."/>
            <person name="Narumi I."/>
        </authorList>
    </citation>
    <scope>NUCLEOTIDE SEQUENCE [LARGE SCALE GENOMIC DNA]</scope>
    <source>
        <strain evidence="6">TR0125</strain>
    </source>
</reference>
<dbReference type="EMBL" id="BFAG01000001">
    <property type="protein sequence ID" value="GBF04003.1"/>
    <property type="molecule type" value="Genomic_DNA"/>
</dbReference>
<keyword evidence="1 5" id="KW-0489">Methyltransferase</keyword>
<feature type="domain" description="S-adenosylmethionine-dependent methyltransferase" evidence="4">
    <location>
        <begin position="101"/>
        <end position="297"/>
    </location>
</feature>
<dbReference type="CDD" id="cd02440">
    <property type="entry name" value="AdoMet_MTases"/>
    <property type="match status" value="1"/>
</dbReference>
<dbReference type="AlphaFoldDB" id="A0A2I9CR75"/>
<keyword evidence="2 5" id="KW-0808">Transferase</keyword>
<evidence type="ECO:0000313" key="6">
    <source>
        <dbReference type="Proteomes" id="UP000236569"/>
    </source>
</evidence>
<keyword evidence="3" id="KW-0949">S-adenosyl-L-methionine</keyword>
<proteinExistence type="predicted"/>
<dbReference type="Gene3D" id="3.40.50.150">
    <property type="entry name" value="Vaccinia Virus protein VP39"/>
    <property type="match status" value="1"/>
</dbReference>